<evidence type="ECO:0000256" key="7">
    <source>
        <dbReference type="ARBA" id="ARBA00048743"/>
    </source>
</evidence>
<dbReference type="NCBIfam" id="TIGR00041">
    <property type="entry name" value="DTMP_kinase"/>
    <property type="match status" value="1"/>
</dbReference>
<proteinExistence type="inferred from homology"/>
<keyword evidence="3 8" id="KW-0545">Nucleotide biosynthesis</keyword>
<dbReference type="SUPFAM" id="SSF52540">
    <property type="entry name" value="P-loop containing nucleoside triphosphate hydrolases"/>
    <property type="match status" value="1"/>
</dbReference>
<dbReference type="AlphaFoldDB" id="A0A2H0UH37"/>
<feature type="domain" description="Thymidylate kinase-like" evidence="9">
    <location>
        <begin position="13"/>
        <end position="197"/>
    </location>
</feature>
<evidence type="ECO:0000256" key="2">
    <source>
        <dbReference type="ARBA" id="ARBA00022679"/>
    </source>
</evidence>
<evidence type="ECO:0000313" key="10">
    <source>
        <dbReference type="EMBL" id="PIR85723.1"/>
    </source>
</evidence>
<comment type="similarity">
    <text evidence="1 8">Belongs to the thymidylate kinase family.</text>
</comment>
<dbReference type="EMBL" id="PFBG01000032">
    <property type="protein sequence ID" value="PIR85723.1"/>
    <property type="molecule type" value="Genomic_DNA"/>
</dbReference>
<dbReference type="HAMAP" id="MF_00165">
    <property type="entry name" value="Thymidylate_kinase"/>
    <property type="match status" value="1"/>
</dbReference>
<evidence type="ECO:0000256" key="8">
    <source>
        <dbReference type="HAMAP-Rule" id="MF_00165"/>
    </source>
</evidence>
<protein>
    <recommendedName>
        <fullName evidence="8">Thymidylate kinase</fullName>
        <ecNumber evidence="8">2.7.4.9</ecNumber>
    </recommendedName>
    <alternativeName>
        <fullName evidence="8">dTMP kinase</fullName>
    </alternativeName>
</protein>
<evidence type="ECO:0000256" key="1">
    <source>
        <dbReference type="ARBA" id="ARBA00009776"/>
    </source>
</evidence>
<sequence>MFALGGVPMIIEIEGIDGAGKTMQARLLKQSLEEKGHKVLIVKDLESTEIGRKIKEMFVSDTPRTKAVELFGFLCCKAHLFSEVVGAAVRDGNYVLCDRGFGSLISYFEAHGFERKLLEDMASIAVPNLRPSLTILLDLPVKEAIRRNMSKQTFSKFDNMGARFFEKQRQVYQTLSQQKDWRVVDAQMSIDRIHEEIMKLIGP</sequence>
<dbReference type="InterPro" id="IPR018094">
    <property type="entry name" value="Thymidylate_kinase"/>
</dbReference>
<evidence type="ECO:0000313" key="11">
    <source>
        <dbReference type="Proteomes" id="UP000229612"/>
    </source>
</evidence>
<dbReference type="InterPro" id="IPR039430">
    <property type="entry name" value="Thymidylate_kin-like_dom"/>
</dbReference>
<comment type="caution">
    <text evidence="10">The sequence shown here is derived from an EMBL/GenBank/DDBJ whole genome shotgun (WGS) entry which is preliminary data.</text>
</comment>
<accession>A0A2H0UH37</accession>
<dbReference type="Pfam" id="PF02223">
    <property type="entry name" value="Thymidylate_kin"/>
    <property type="match status" value="1"/>
</dbReference>
<gene>
    <name evidence="8 10" type="primary">tmk</name>
    <name evidence="10" type="ORF">COU14_02850</name>
</gene>
<dbReference type="GO" id="GO:0005829">
    <property type="term" value="C:cytosol"/>
    <property type="evidence" value="ECO:0007669"/>
    <property type="project" value="TreeGrafter"/>
</dbReference>
<dbReference type="PANTHER" id="PTHR10344">
    <property type="entry name" value="THYMIDYLATE KINASE"/>
    <property type="match status" value="1"/>
</dbReference>
<dbReference type="GO" id="GO:0006227">
    <property type="term" value="P:dUDP biosynthetic process"/>
    <property type="evidence" value="ECO:0007669"/>
    <property type="project" value="TreeGrafter"/>
</dbReference>
<feature type="binding site" evidence="8">
    <location>
        <begin position="15"/>
        <end position="22"/>
    </location>
    <ligand>
        <name>ATP</name>
        <dbReference type="ChEBI" id="CHEBI:30616"/>
    </ligand>
</feature>
<evidence type="ECO:0000256" key="4">
    <source>
        <dbReference type="ARBA" id="ARBA00022741"/>
    </source>
</evidence>
<dbReference type="EC" id="2.7.4.9" evidence="8"/>
<keyword evidence="4 8" id="KW-0547">Nucleotide-binding</keyword>
<dbReference type="PANTHER" id="PTHR10344:SF4">
    <property type="entry name" value="UMP-CMP KINASE 2, MITOCHONDRIAL"/>
    <property type="match status" value="1"/>
</dbReference>
<keyword evidence="2 8" id="KW-0808">Transferase</keyword>
<organism evidence="10 11">
    <name type="scientific">Candidatus Kaiserbacteria bacterium CG10_big_fil_rev_8_21_14_0_10_44_10</name>
    <dbReference type="NCBI Taxonomy" id="1974606"/>
    <lineage>
        <taxon>Bacteria</taxon>
        <taxon>Candidatus Kaiseribacteriota</taxon>
    </lineage>
</organism>
<comment type="catalytic activity">
    <reaction evidence="7 8">
        <text>dTMP + ATP = dTDP + ADP</text>
        <dbReference type="Rhea" id="RHEA:13517"/>
        <dbReference type="ChEBI" id="CHEBI:30616"/>
        <dbReference type="ChEBI" id="CHEBI:58369"/>
        <dbReference type="ChEBI" id="CHEBI:63528"/>
        <dbReference type="ChEBI" id="CHEBI:456216"/>
        <dbReference type="EC" id="2.7.4.9"/>
    </reaction>
</comment>
<name>A0A2H0UH37_9BACT</name>
<dbReference type="GO" id="GO:0005524">
    <property type="term" value="F:ATP binding"/>
    <property type="evidence" value="ECO:0007669"/>
    <property type="project" value="UniProtKB-UniRule"/>
</dbReference>
<dbReference type="InterPro" id="IPR027417">
    <property type="entry name" value="P-loop_NTPase"/>
</dbReference>
<keyword evidence="6 8" id="KW-0067">ATP-binding</keyword>
<dbReference type="Proteomes" id="UP000229612">
    <property type="component" value="Unassembled WGS sequence"/>
</dbReference>
<dbReference type="Gene3D" id="3.40.50.300">
    <property type="entry name" value="P-loop containing nucleotide triphosphate hydrolases"/>
    <property type="match status" value="1"/>
</dbReference>
<keyword evidence="5 8" id="KW-0418">Kinase</keyword>
<dbReference type="GO" id="GO:0004798">
    <property type="term" value="F:dTMP kinase activity"/>
    <property type="evidence" value="ECO:0007669"/>
    <property type="project" value="UniProtKB-UniRule"/>
</dbReference>
<dbReference type="GO" id="GO:0006235">
    <property type="term" value="P:dTTP biosynthetic process"/>
    <property type="evidence" value="ECO:0007669"/>
    <property type="project" value="UniProtKB-UniRule"/>
</dbReference>
<dbReference type="GO" id="GO:0006233">
    <property type="term" value="P:dTDP biosynthetic process"/>
    <property type="evidence" value="ECO:0007669"/>
    <property type="project" value="InterPro"/>
</dbReference>
<dbReference type="CDD" id="cd01672">
    <property type="entry name" value="TMPK"/>
    <property type="match status" value="1"/>
</dbReference>
<evidence type="ECO:0000256" key="5">
    <source>
        <dbReference type="ARBA" id="ARBA00022777"/>
    </source>
</evidence>
<evidence type="ECO:0000259" key="9">
    <source>
        <dbReference type="Pfam" id="PF02223"/>
    </source>
</evidence>
<reference evidence="11" key="1">
    <citation type="submission" date="2017-09" db="EMBL/GenBank/DDBJ databases">
        <title>Depth-based differentiation of microbial function through sediment-hosted aquifers and enrichment of novel symbionts in the deep terrestrial subsurface.</title>
        <authorList>
            <person name="Probst A.J."/>
            <person name="Ladd B."/>
            <person name="Jarett J.K."/>
            <person name="Geller-Mcgrath D.E."/>
            <person name="Sieber C.M.K."/>
            <person name="Emerson J.B."/>
            <person name="Anantharaman K."/>
            <person name="Thomas B.C."/>
            <person name="Malmstrom R."/>
            <person name="Stieglmeier M."/>
            <person name="Klingl A."/>
            <person name="Woyke T."/>
            <person name="Ryan C.M."/>
            <person name="Banfield J.F."/>
        </authorList>
    </citation>
    <scope>NUCLEOTIDE SEQUENCE [LARGE SCALE GENOMIC DNA]</scope>
</reference>
<evidence type="ECO:0000256" key="6">
    <source>
        <dbReference type="ARBA" id="ARBA00022840"/>
    </source>
</evidence>
<comment type="function">
    <text evidence="8">Phosphorylation of dTMP to form dTDP in both de novo and salvage pathways of dTTP synthesis.</text>
</comment>
<evidence type="ECO:0000256" key="3">
    <source>
        <dbReference type="ARBA" id="ARBA00022727"/>
    </source>
</evidence>